<dbReference type="Pfam" id="PF00293">
    <property type="entry name" value="NUDIX"/>
    <property type="match status" value="1"/>
</dbReference>
<dbReference type="PANTHER" id="PTHR43046">
    <property type="entry name" value="GDP-MANNOSE MANNOSYL HYDROLASE"/>
    <property type="match status" value="1"/>
</dbReference>
<dbReference type="InterPro" id="IPR000086">
    <property type="entry name" value="NUDIX_hydrolase_dom"/>
</dbReference>
<sequence>MRGDGNGFVENPDGTKHWGLHGAAGLLLRAPAPDGTALILLQHRALWTHDGGTWSLPGGARDSHETAAEAAVREALEEAGIAAEAIRVRGEQVTAVAPSGWTYTTVVADVVEALPVTPNNESVEIAWIPEGEVELRPLHPAFALVWPELRIGYRDEA</sequence>
<comment type="caution">
    <text evidence="6">The sequence shown here is derived from an EMBL/GenBank/DDBJ whole genome shotgun (WGS) entry which is preliminary data.</text>
</comment>
<feature type="domain" description="Nudix hydrolase" evidence="5">
    <location>
        <begin position="19"/>
        <end position="151"/>
    </location>
</feature>
<evidence type="ECO:0000313" key="6">
    <source>
        <dbReference type="EMBL" id="RMI28665.1"/>
    </source>
</evidence>
<reference evidence="6 7" key="1">
    <citation type="submission" date="2018-10" db="EMBL/GenBank/DDBJ databases">
        <title>Isolation from cow dung.</title>
        <authorList>
            <person name="Ling L."/>
        </authorList>
    </citation>
    <scope>NUCLEOTIDE SEQUENCE [LARGE SCALE GENOMIC DNA]</scope>
    <source>
        <strain evidence="6 7">NEAU-LL90</strain>
    </source>
</reference>
<keyword evidence="7" id="KW-1185">Reference proteome</keyword>
<gene>
    <name evidence="6" type="ORF">EBN03_28890</name>
</gene>
<comment type="cofactor">
    <cofactor evidence="1">
        <name>Mg(2+)</name>
        <dbReference type="ChEBI" id="CHEBI:18420"/>
    </cofactor>
</comment>
<dbReference type="SUPFAM" id="SSF55811">
    <property type="entry name" value="Nudix"/>
    <property type="match status" value="1"/>
</dbReference>
<accession>A0A3M2KYN7</accession>
<dbReference type="GO" id="GO:0016787">
    <property type="term" value="F:hydrolase activity"/>
    <property type="evidence" value="ECO:0007669"/>
    <property type="project" value="UniProtKB-KW"/>
</dbReference>
<evidence type="ECO:0000256" key="3">
    <source>
        <dbReference type="ARBA" id="ARBA00022801"/>
    </source>
</evidence>
<evidence type="ECO:0000256" key="1">
    <source>
        <dbReference type="ARBA" id="ARBA00001946"/>
    </source>
</evidence>
<evidence type="ECO:0000256" key="4">
    <source>
        <dbReference type="RuleBase" id="RU003476"/>
    </source>
</evidence>
<evidence type="ECO:0000259" key="5">
    <source>
        <dbReference type="PROSITE" id="PS51462"/>
    </source>
</evidence>
<dbReference type="PROSITE" id="PS51462">
    <property type="entry name" value="NUDIX"/>
    <property type="match status" value="1"/>
</dbReference>
<dbReference type="Gene3D" id="3.90.79.10">
    <property type="entry name" value="Nucleoside Triphosphate Pyrophosphohydrolase"/>
    <property type="match status" value="1"/>
</dbReference>
<evidence type="ECO:0000256" key="2">
    <source>
        <dbReference type="ARBA" id="ARBA00005582"/>
    </source>
</evidence>
<proteinExistence type="inferred from homology"/>
<name>A0A3M2KYN7_9NOCA</name>
<dbReference type="OrthoDB" id="3404294at2"/>
<comment type="similarity">
    <text evidence="2 4">Belongs to the Nudix hydrolase family.</text>
</comment>
<dbReference type="AlphaFoldDB" id="A0A3M2KYN7"/>
<keyword evidence="3 4" id="KW-0378">Hydrolase</keyword>
<dbReference type="PRINTS" id="PR00502">
    <property type="entry name" value="NUDIXFAMILY"/>
</dbReference>
<dbReference type="PROSITE" id="PS00893">
    <property type="entry name" value="NUDIX_BOX"/>
    <property type="match status" value="1"/>
</dbReference>
<dbReference type="EMBL" id="RFFH01000019">
    <property type="protein sequence ID" value="RMI28665.1"/>
    <property type="molecule type" value="Genomic_DNA"/>
</dbReference>
<dbReference type="InterPro" id="IPR020084">
    <property type="entry name" value="NUDIX_hydrolase_CS"/>
</dbReference>
<dbReference type="Proteomes" id="UP000279275">
    <property type="component" value="Unassembled WGS sequence"/>
</dbReference>
<dbReference type="CDD" id="cd18877">
    <property type="entry name" value="NUDIX_Hydrolase"/>
    <property type="match status" value="1"/>
</dbReference>
<protein>
    <submittedName>
        <fullName evidence="6">NUDIX domain-containing protein</fullName>
    </submittedName>
</protein>
<dbReference type="PANTHER" id="PTHR43046:SF2">
    <property type="entry name" value="8-OXO-DGTP DIPHOSPHATASE-RELATED"/>
    <property type="match status" value="1"/>
</dbReference>
<dbReference type="InterPro" id="IPR015797">
    <property type="entry name" value="NUDIX_hydrolase-like_dom_sf"/>
</dbReference>
<dbReference type="InterPro" id="IPR020476">
    <property type="entry name" value="Nudix_hydrolase"/>
</dbReference>
<organism evidence="6 7">
    <name type="scientific">Nocardia stercoris</name>
    <dbReference type="NCBI Taxonomy" id="2483361"/>
    <lineage>
        <taxon>Bacteria</taxon>
        <taxon>Bacillati</taxon>
        <taxon>Actinomycetota</taxon>
        <taxon>Actinomycetes</taxon>
        <taxon>Mycobacteriales</taxon>
        <taxon>Nocardiaceae</taxon>
        <taxon>Nocardia</taxon>
    </lineage>
</organism>
<evidence type="ECO:0000313" key="7">
    <source>
        <dbReference type="Proteomes" id="UP000279275"/>
    </source>
</evidence>